<dbReference type="EMBL" id="MFMM01000001">
    <property type="protein sequence ID" value="OGG85241.1"/>
    <property type="molecule type" value="Genomic_DNA"/>
</dbReference>
<evidence type="ECO:0000313" key="4">
    <source>
        <dbReference type="Proteomes" id="UP000177325"/>
    </source>
</evidence>
<dbReference type="PRINTS" id="PR00410">
    <property type="entry name" value="PHEHYDRXLASE"/>
</dbReference>
<dbReference type="InterPro" id="IPR017927">
    <property type="entry name" value="FAD-bd_FR_type"/>
</dbReference>
<dbReference type="AlphaFoldDB" id="A0A1F6FHA1"/>
<dbReference type="InterPro" id="IPR017938">
    <property type="entry name" value="Riboflavin_synthase-like_b-brl"/>
</dbReference>
<feature type="domain" description="FAD-binding FR-type" evidence="2">
    <location>
        <begin position="274"/>
        <end position="385"/>
    </location>
</feature>
<feature type="transmembrane region" description="Helical" evidence="1">
    <location>
        <begin position="129"/>
        <end position="152"/>
    </location>
</feature>
<evidence type="ECO:0000313" key="3">
    <source>
        <dbReference type="EMBL" id="OGG85241.1"/>
    </source>
</evidence>
<proteinExistence type="predicted"/>
<dbReference type="Gene3D" id="2.40.30.10">
    <property type="entry name" value="Translation factors"/>
    <property type="match status" value="1"/>
</dbReference>
<dbReference type="Gene3D" id="3.40.50.80">
    <property type="entry name" value="Nucleotide-binding domain of ferredoxin-NADP reductase (FNR) module"/>
    <property type="match status" value="1"/>
</dbReference>
<dbReference type="SUPFAM" id="SSF63380">
    <property type="entry name" value="Riboflavin synthase domain-like"/>
    <property type="match status" value="1"/>
</dbReference>
<dbReference type="Pfam" id="PF00175">
    <property type="entry name" value="NAD_binding_1"/>
    <property type="match status" value="1"/>
</dbReference>
<dbReference type="CDD" id="cd00322">
    <property type="entry name" value="FNR_like"/>
    <property type="match status" value="1"/>
</dbReference>
<dbReference type="InterPro" id="IPR050415">
    <property type="entry name" value="MRET"/>
</dbReference>
<dbReference type="Proteomes" id="UP000177325">
    <property type="component" value="Unassembled WGS sequence"/>
</dbReference>
<dbReference type="PANTHER" id="PTHR47354:SF5">
    <property type="entry name" value="PROTEIN RFBI"/>
    <property type="match status" value="1"/>
</dbReference>
<feature type="transmembrane region" description="Helical" evidence="1">
    <location>
        <begin position="21"/>
        <end position="47"/>
    </location>
</feature>
<keyword evidence="1" id="KW-1133">Transmembrane helix</keyword>
<sequence>MYAQLQLLFQKIAQKIDATAMYRTVTLMLVFLVICGLGFGVFGLIPYTPLEQLVSLVVVLVTALLVNNVLSNIWRVPINVESAIITALIIYFLVIPAQWSDLGDTWVIAVVATIAMLSKFLLVWRKQHLVNPAAFGVLALAIVYAVFPVSGYFESSWWTSRVEFLIPLLLAGAVVVSKVRKWVPVLAFLSVGLVVFLFEQWRFGLEVLPSIPLYFISRPSLFLAFFMLTEPFTMPPTKKLQATYGALVGFISQTTLFLPFIKMTPELALVLGNLFFYPSTLKQKLILPLIAGKEIAKNTFEFAFKKPSDLHFVAGQYLEWMLPHHGVDNRGIRRYFTIASAPSESELKIAVRFGERVSTYKEALRTLKAGEVMVASQLAGDFTLPVDESRKVAMVAGGIGITPFISQVGEMVAMNSGRDCVLFSCNNTLAESAYVDFLDSAAEKISLRVVQVLAKETLAPHEAGYLTAELIKKHTPDFLEREWYLSGPPGMVNAYAGLLRKMGVRRSQVKRDFFPGLA</sequence>
<dbReference type="PROSITE" id="PS51384">
    <property type="entry name" value="FAD_FR"/>
    <property type="match status" value="1"/>
</dbReference>
<dbReference type="PANTHER" id="PTHR47354">
    <property type="entry name" value="NADH OXIDOREDUCTASE HCR"/>
    <property type="match status" value="1"/>
</dbReference>
<dbReference type="InterPro" id="IPR039261">
    <property type="entry name" value="FNR_nucleotide-bd"/>
</dbReference>
<feature type="transmembrane region" description="Helical" evidence="1">
    <location>
        <begin position="207"/>
        <end position="228"/>
    </location>
</feature>
<feature type="transmembrane region" description="Helical" evidence="1">
    <location>
        <begin position="105"/>
        <end position="122"/>
    </location>
</feature>
<accession>A0A1F6FHA1</accession>
<feature type="transmembrane region" description="Helical" evidence="1">
    <location>
        <begin position="240"/>
        <end position="261"/>
    </location>
</feature>
<comment type="caution">
    <text evidence="3">The sequence shown here is derived from an EMBL/GenBank/DDBJ whole genome shotgun (WGS) entry which is preliminary data.</text>
</comment>
<feature type="transmembrane region" description="Helical" evidence="1">
    <location>
        <begin position="183"/>
        <end position="201"/>
    </location>
</feature>
<dbReference type="InterPro" id="IPR001433">
    <property type="entry name" value="OxRdtase_FAD/NAD-bd"/>
</dbReference>
<feature type="transmembrane region" description="Helical" evidence="1">
    <location>
        <begin position="158"/>
        <end position="176"/>
    </location>
</feature>
<evidence type="ECO:0000256" key="1">
    <source>
        <dbReference type="SAM" id="Phobius"/>
    </source>
</evidence>
<gene>
    <name evidence="3" type="ORF">A3G90_04265</name>
</gene>
<feature type="transmembrane region" description="Helical" evidence="1">
    <location>
        <begin position="82"/>
        <end position="99"/>
    </location>
</feature>
<protein>
    <recommendedName>
        <fullName evidence="2">FAD-binding FR-type domain-containing protein</fullName>
    </recommendedName>
</protein>
<dbReference type="STRING" id="1798525.A3G90_04265"/>
<organism evidence="3 4">
    <name type="scientific">Candidatus Kaiserbacteria bacterium RIFCSPLOWO2_12_FULL_45_26</name>
    <dbReference type="NCBI Taxonomy" id="1798525"/>
    <lineage>
        <taxon>Bacteria</taxon>
        <taxon>Candidatus Kaiseribacteriota</taxon>
    </lineage>
</organism>
<keyword evidence="1" id="KW-0472">Membrane</keyword>
<dbReference type="SUPFAM" id="SSF52343">
    <property type="entry name" value="Ferredoxin reductase-like, C-terminal NADP-linked domain"/>
    <property type="match status" value="1"/>
</dbReference>
<dbReference type="GO" id="GO:0016491">
    <property type="term" value="F:oxidoreductase activity"/>
    <property type="evidence" value="ECO:0007669"/>
    <property type="project" value="InterPro"/>
</dbReference>
<feature type="transmembrane region" description="Helical" evidence="1">
    <location>
        <begin position="53"/>
        <end position="70"/>
    </location>
</feature>
<reference evidence="3 4" key="1">
    <citation type="journal article" date="2016" name="Nat. Commun.">
        <title>Thousands of microbial genomes shed light on interconnected biogeochemical processes in an aquifer system.</title>
        <authorList>
            <person name="Anantharaman K."/>
            <person name="Brown C.T."/>
            <person name="Hug L.A."/>
            <person name="Sharon I."/>
            <person name="Castelle C.J."/>
            <person name="Probst A.J."/>
            <person name="Thomas B.C."/>
            <person name="Singh A."/>
            <person name="Wilkins M.J."/>
            <person name="Karaoz U."/>
            <person name="Brodie E.L."/>
            <person name="Williams K.H."/>
            <person name="Hubbard S.S."/>
            <person name="Banfield J.F."/>
        </authorList>
    </citation>
    <scope>NUCLEOTIDE SEQUENCE [LARGE SCALE GENOMIC DNA]</scope>
</reference>
<evidence type="ECO:0000259" key="2">
    <source>
        <dbReference type="PROSITE" id="PS51384"/>
    </source>
</evidence>
<name>A0A1F6FHA1_9BACT</name>
<keyword evidence="1" id="KW-0812">Transmembrane</keyword>